<name>A0ABZ2APF6_MYCAR</name>
<organism evidence="1 2">
    <name type="scientific">Mycoplasmopsis arginini</name>
    <name type="common">Mycoplasma arginini</name>
    <dbReference type="NCBI Taxonomy" id="2094"/>
    <lineage>
        <taxon>Bacteria</taxon>
        <taxon>Bacillati</taxon>
        <taxon>Mycoplasmatota</taxon>
        <taxon>Mycoplasmoidales</taxon>
        <taxon>Metamycoplasmataceae</taxon>
        <taxon>Mycoplasmopsis</taxon>
    </lineage>
</organism>
<evidence type="ECO:0000313" key="2">
    <source>
        <dbReference type="Proteomes" id="UP001432074"/>
    </source>
</evidence>
<gene>
    <name evidence="1" type="ORF">V2E25_00420</name>
</gene>
<dbReference type="EMBL" id="CP143577">
    <property type="protein sequence ID" value="WVN22056.1"/>
    <property type="molecule type" value="Genomic_DNA"/>
</dbReference>
<keyword evidence="2" id="KW-1185">Reference proteome</keyword>
<evidence type="ECO:0000313" key="1">
    <source>
        <dbReference type="EMBL" id="WVN22056.1"/>
    </source>
</evidence>
<evidence type="ECO:0008006" key="3">
    <source>
        <dbReference type="Google" id="ProtNLM"/>
    </source>
</evidence>
<dbReference type="RefSeq" id="WP_129694434.1">
    <property type="nucleotide sequence ID" value="NZ_CP143577.1"/>
</dbReference>
<accession>A0ABZ2APF6</accession>
<protein>
    <recommendedName>
        <fullName evidence="3">Restriction endonuclease</fullName>
    </recommendedName>
</protein>
<reference evidence="1" key="1">
    <citation type="submission" date="2024-01" db="EMBL/GenBank/DDBJ databases">
        <title>Complete genome sequence of Mycoplasma arginini type strain G 230.</title>
        <authorList>
            <person name="Spergser J."/>
        </authorList>
    </citation>
    <scope>NUCLEOTIDE SEQUENCE</scope>
    <source>
        <strain evidence="1">NCTC 10129</strain>
    </source>
</reference>
<proteinExistence type="predicted"/>
<dbReference type="Proteomes" id="UP001432074">
    <property type="component" value="Chromosome"/>
</dbReference>
<sequence length="339" mass="39400">MDNKLYFKYSQEHDDEIVDFSKQKGVLVINENSTDVPTKLMEDNHKLIEYITTYKTLKGNNLSDEKTLNNVIDKIIHLIESANLINYSSFCVYLQVIGYSYSTYCAEKNKMDLDEKRELIKTLVDLYIENRHDMYLYHGYSDQVLQVQSDAASSRRKGKTGIEKMEDILLPLGFKKASSIFQLENSGLYYLLPDKGDISLFNSFLKKNGIKFEFRETRDNKNPDMFLAVYGEFYIVEHKLTNGGGGSQNAEINEIIQFINYEEEKDNWHYISCLQGNFFKKLNKDNHEPKAEKQFINVNNNLASHKGNFFVNGKGFEKLVSDLVEDKNTVSVIKRYFDK</sequence>